<dbReference type="EMBL" id="KQ242149">
    <property type="protein sequence ID" value="KNC80451.1"/>
    <property type="molecule type" value="Genomic_DNA"/>
</dbReference>
<dbReference type="GeneID" id="25907692"/>
<dbReference type="SUPFAM" id="SSF55729">
    <property type="entry name" value="Acyl-CoA N-acyltransferases (Nat)"/>
    <property type="match status" value="1"/>
</dbReference>
<evidence type="ECO:0000313" key="3">
    <source>
        <dbReference type="Proteomes" id="UP000054560"/>
    </source>
</evidence>
<reference evidence="2 3" key="1">
    <citation type="submission" date="2011-02" db="EMBL/GenBank/DDBJ databases">
        <title>The Genome Sequence of Sphaeroforma arctica JP610.</title>
        <authorList>
            <consortium name="The Broad Institute Genome Sequencing Platform"/>
            <person name="Russ C."/>
            <person name="Cuomo C."/>
            <person name="Young S.K."/>
            <person name="Zeng Q."/>
            <person name="Gargeya S."/>
            <person name="Alvarado L."/>
            <person name="Berlin A."/>
            <person name="Chapman S.B."/>
            <person name="Chen Z."/>
            <person name="Freedman E."/>
            <person name="Gellesch M."/>
            <person name="Goldberg J."/>
            <person name="Griggs A."/>
            <person name="Gujja S."/>
            <person name="Heilman E."/>
            <person name="Heiman D."/>
            <person name="Howarth C."/>
            <person name="Mehta T."/>
            <person name="Neiman D."/>
            <person name="Pearson M."/>
            <person name="Roberts A."/>
            <person name="Saif S."/>
            <person name="Shea T."/>
            <person name="Shenoy N."/>
            <person name="Sisk P."/>
            <person name="Stolte C."/>
            <person name="Sykes S."/>
            <person name="White J."/>
            <person name="Yandava C."/>
            <person name="Burger G."/>
            <person name="Gray M.W."/>
            <person name="Holland P.W.H."/>
            <person name="King N."/>
            <person name="Lang F.B.F."/>
            <person name="Roger A.J."/>
            <person name="Ruiz-Trillo I."/>
            <person name="Haas B."/>
            <person name="Nusbaum C."/>
            <person name="Birren B."/>
        </authorList>
    </citation>
    <scope>NUCLEOTIDE SEQUENCE [LARGE SCALE GENOMIC DNA]</scope>
    <source>
        <strain evidence="2 3">JP610</strain>
    </source>
</reference>
<keyword evidence="3" id="KW-1185">Reference proteome</keyword>
<evidence type="ECO:0000313" key="2">
    <source>
        <dbReference type="EMBL" id="KNC80451.1"/>
    </source>
</evidence>
<dbReference type="RefSeq" id="XP_014154353.1">
    <property type="nucleotide sequence ID" value="XM_014298878.1"/>
</dbReference>
<dbReference type="InterPro" id="IPR016181">
    <property type="entry name" value="Acyl_CoA_acyltransferase"/>
</dbReference>
<sequence>MTMITGMSADDDVSPCSPVRVEELVENYDIEWSCKTQGRDEHLGGWDFKRTDITGKLLFRDDESAEGEHVGSIFVTRINRTYICNEVLAFDDVLDETVEMNMIVAFLEKIKEEGEEDSSGNCIFVQHLYVSPRHRGYGLGWFMVQACDEVFNSGMSLAVLMAYPQQYNHRLQLCHERFLPGANASLAEDYSQFDDGRNEYVEQAEKLTMYFEAFGFTDRGDGMLARWNGERHPSLHGLMGRKIAASEKCRRRPSIEDAIR</sequence>
<gene>
    <name evidence="2" type="ORF">SARC_07188</name>
</gene>
<dbReference type="AlphaFoldDB" id="A0A0L0FV64"/>
<name>A0A0L0FV64_9EUKA</name>
<proteinExistence type="predicted"/>
<organism evidence="2 3">
    <name type="scientific">Sphaeroforma arctica JP610</name>
    <dbReference type="NCBI Taxonomy" id="667725"/>
    <lineage>
        <taxon>Eukaryota</taxon>
        <taxon>Ichthyosporea</taxon>
        <taxon>Ichthyophonida</taxon>
        <taxon>Sphaeroforma</taxon>
    </lineage>
</organism>
<dbReference type="InterPro" id="IPR000182">
    <property type="entry name" value="GNAT_dom"/>
</dbReference>
<dbReference type="Proteomes" id="UP000054560">
    <property type="component" value="Unassembled WGS sequence"/>
</dbReference>
<dbReference type="GO" id="GO:0016747">
    <property type="term" value="F:acyltransferase activity, transferring groups other than amino-acyl groups"/>
    <property type="evidence" value="ECO:0007669"/>
    <property type="project" value="InterPro"/>
</dbReference>
<accession>A0A0L0FV64</accession>
<protein>
    <recommendedName>
        <fullName evidence="1">N-acetyltransferase domain-containing protein</fullName>
    </recommendedName>
</protein>
<feature type="domain" description="N-acetyltransferase" evidence="1">
    <location>
        <begin position="114"/>
        <end position="177"/>
    </location>
</feature>
<evidence type="ECO:0000259" key="1">
    <source>
        <dbReference type="Pfam" id="PF00583"/>
    </source>
</evidence>
<dbReference type="Pfam" id="PF00583">
    <property type="entry name" value="Acetyltransf_1"/>
    <property type="match status" value="1"/>
</dbReference>